<reference evidence="1" key="1">
    <citation type="submission" date="2023-05" db="EMBL/GenBank/DDBJ databases">
        <authorList>
            <consortium name="ELIXIR-Norway"/>
        </authorList>
    </citation>
    <scope>NUCLEOTIDE SEQUENCE</scope>
</reference>
<dbReference type="EMBL" id="OX596100">
    <property type="protein sequence ID" value="CAM9710227.1"/>
    <property type="molecule type" value="Genomic_DNA"/>
</dbReference>
<accession>A0AC59YIH3</accession>
<name>A0AC59YIH3_RANTA</name>
<reference evidence="1" key="2">
    <citation type="submission" date="2025-03" db="EMBL/GenBank/DDBJ databases">
        <authorList>
            <consortium name="ELIXIR-Norway"/>
            <consortium name="Elixir Norway"/>
        </authorList>
    </citation>
    <scope>NUCLEOTIDE SEQUENCE</scope>
</reference>
<evidence type="ECO:0000313" key="1">
    <source>
        <dbReference type="EMBL" id="CAM9710227.1"/>
    </source>
</evidence>
<dbReference type="Proteomes" id="UP001162501">
    <property type="component" value="Chromosome 16"/>
</dbReference>
<protein>
    <submittedName>
        <fullName evidence="1">Uncharacterized protein</fullName>
    </submittedName>
</protein>
<gene>
    <name evidence="1" type="ORF">MRATA1EN22A_LOCUS6349</name>
</gene>
<organism evidence="1 2">
    <name type="scientific">Rangifer tarandus platyrhynchus</name>
    <name type="common">Svalbard reindeer</name>
    <dbReference type="NCBI Taxonomy" id="3082113"/>
    <lineage>
        <taxon>Eukaryota</taxon>
        <taxon>Metazoa</taxon>
        <taxon>Chordata</taxon>
        <taxon>Craniata</taxon>
        <taxon>Vertebrata</taxon>
        <taxon>Euteleostomi</taxon>
        <taxon>Mammalia</taxon>
        <taxon>Eutheria</taxon>
        <taxon>Laurasiatheria</taxon>
        <taxon>Artiodactyla</taxon>
        <taxon>Ruminantia</taxon>
        <taxon>Pecora</taxon>
        <taxon>Cervidae</taxon>
        <taxon>Odocoileinae</taxon>
        <taxon>Rangifer</taxon>
    </lineage>
</organism>
<evidence type="ECO:0000313" key="2">
    <source>
        <dbReference type="Proteomes" id="UP001162501"/>
    </source>
</evidence>
<sequence>MSEQSKDVCDPNFAAEASNSEVPSSPGIPGGPSPPGSQAATLTELESPPLSPPDAPLVSLPPQAPGEEGDPKALQQAAEEGRPHQALSTTQLSPAPPAPAQLVQKAHELMWYVLVKDQKRMIIWFPDMVKDVIGSYKKWCRSILRRTSLILARVFGLHLRLTSLHTMEFSLVKALEPEELDRVALSNRMPMTGLLLMILSLIYVKGRGARESAVWNVLRILGLRPWKKHSTFGDVRKLITEEFVQQNYLKYQRVPHVEPPEYEFFWGSRASREITKMQIMEFLARVFKKNPQAWPSRYREALEEARALREGFGATQYDPKLETQPLSPLDERANALVQFLLVKDQAKVPIKRSEMVKFIIREYKDECLEIISRASHKLECVFGYQLKEIDPKNHSYILINKGRKGDIGASYLDRPKLGLLMVVLSLIFMKGNCVREDLIFTFLCKLGLNIRETHGLFGNTKKLITEVFVREKYLEYRRIPFTEPEEHEFLWGPRAFLETSKMIVLKFLARLYKKDPRCWPYQYYEALAECESEDLDEDESDPDDKTDDPTSNPPPH</sequence>
<proteinExistence type="predicted"/>